<dbReference type="InterPro" id="IPR043502">
    <property type="entry name" value="DNA/RNA_pol_sf"/>
</dbReference>
<feature type="coiled-coil region" evidence="1">
    <location>
        <begin position="60"/>
        <end position="115"/>
    </location>
</feature>
<gene>
    <name evidence="3" type="ORF">ABMA28_005290</name>
</gene>
<dbReference type="AlphaFoldDB" id="A0ABD0SPY6"/>
<dbReference type="Pfam" id="PF00078">
    <property type="entry name" value="RVT_1"/>
    <property type="match status" value="1"/>
</dbReference>
<keyword evidence="1" id="KW-0175">Coiled coil</keyword>
<proteinExistence type="predicted"/>
<accession>A0ABD0SPY6</accession>
<dbReference type="InterPro" id="IPR000477">
    <property type="entry name" value="RT_dom"/>
</dbReference>
<protein>
    <recommendedName>
        <fullName evidence="2">Reverse transcriptase domain-containing protein</fullName>
    </recommendedName>
</protein>
<dbReference type="PANTHER" id="PTHR19446">
    <property type="entry name" value="REVERSE TRANSCRIPTASES"/>
    <property type="match status" value="1"/>
</dbReference>
<dbReference type="Proteomes" id="UP001549921">
    <property type="component" value="Unassembled WGS sequence"/>
</dbReference>
<evidence type="ECO:0000313" key="4">
    <source>
        <dbReference type="Proteomes" id="UP001549921"/>
    </source>
</evidence>
<feature type="domain" description="Reverse transcriptase" evidence="2">
    <location>
        <begin position="235"/>
        <end position="424"/>
    </location>
</feature>
<evidence type="ECO:0000313" key="3">
    <source>
        <dbReference type="EMBL" id="KAL0821890.1"/>
    </source>
</evidence>
<dbReference type="PROSITE" id="PS50878">
    <property type="entry name" value="RT_POL"/>
    <property type="match status" value="1"/>
</dbReference>
<comment type="caution">
    <text evidence="3">The sequence shown here is derived from an EMBL/GenBank/DDBJ whole genome shotgun (WGS) entry which is preliminary data.</text>
</comment>
<organism evidence="3 4">
    <name type="scientific">Loxostege sticticalis</name>
    <name type="common">Beet webworm moth</name>
    <dbReference type="NCBI Taxonomy" id="481309"/>
    <lineage>
        <taxon>Eukaryota</taxon>
        <taxon>Metazoa</taxon>
        <taxon>Ecdysozoa</taxon>
        <taxon>Arthropoda</taxon>
        <taxon>Hexapoda</taxon>
        <taxon>Insecta</taxon>
        <taxon>Pterygota</taxon>
        <taxon>Neoptera</taxon>
        <taxon>Endopterygota</taxon>
        <taxon>Lepidoptera</taxon>
        <taxon>Glossata</taxon>
        <taxon>Ditrysia</taxon>
        <taxon>Pyraloidea</taxon>
        <taxon>Crambidae</taxon>
        <taxon>Pyraustinae</taxon>
        <taxon>Loxostege</taxon>
    </lineage>
</organism>
<dbReference type="CDD" id="cd01650">
    <property type="entry name" value="RT_nLTR_like"/>
    <property type="match status" value="1"/>
</dbReference>
<reference evidence="3 4" key="1">
    <citation type="submission" date="2024-06" db="EMBL/GenBank/DDBJ databases">
        <title>A chromosome-level genome assembly of beet webworm, Loxostege sticticalis.</title>
        <authorList>
            <person name="Zhang Y."/>
        </authorList>
    </citation>
    <scope>NUCLEOTIDE SEQUENCE [LARGE SCALE GENOMIC DNA]</scope>
    <source>
        <strain evidence="3">AQ028</strain>
        <tissue evidence="3">Male pupae</tissue>
    </source>
</reference>
<dbReference type="SUPFAM" id="SSF56672">
    <property type="entry name" value="DNA/RNA polymerases"/>
    <property type="match status" value="1"/>
</dbReference>
<dbReference type="GO" id="GO:0071897">
    <property type="term" value="P:DNA biosynthetic process"/>
    <property type="evidence" value="ECO:0007669"/>
    <property type="project" value="UniProtKB-ARBA"/>
</dbReference>
<evidence type="ECO:0000259" key="2">
    <source>
        <dbReference type="PROSITE" id="PS50878"/>
    </source>
</evidence>
<name>A0ABD0SPY6_LOXSC</name>
<sequence length="424" mass="48159">MHSSLNRAISDPDMSICASEENESPLNAVFDRRRGPAQGVTQPQLDAFRMEIRQLITTFITSQREELRQLSTKIQEIQDTNKSIETSLAHLTTQNEELKHKIDSLEDRSREDREYIVCLEDKLDDLQLLSRKTNFEIKGPSPIESANFINNYFANIGLNLAKNIQQDKRASNIHTNNEPAQSNSFVLLHTHIDEVRSTILHLKSYSAPGWDNISNAFLKLAVDDLSPIITHLVNLCFETGVFPISLKQSIITPVYKGGDEEDISNYRPISILPAVSKILEKLLNIRLLNYLNKFNKLSSSQFGFRRGKSTEDAILELSSFVTRQLDKSKKCLSVFLDLKKAFDTVSIPILVRKLEKIGVRGTPLALFENYLSERKQKVRLSGCTSDYVDVTCGVPQGSVLGPTLFLVVWTCSMDDRYQRYQRPM</sequence>
<dbReference type="EMBL" id="JBEDNZ010000017">
    <property type="protein sequence ID" value="KAL0821890.1"/>
    <property type="molecule type" value="Genomic_DNA"/>
</dbReference>
<evidence type="ECO:0000256" key="1">
    <source>
        <dbReference type="SAM" id="Coils"/>
    </source>
</evidence>